<dbReference type="Gramene" id="Mp3g15690.1">
    <property type="protein sequence ID" value="Mp3g15690.1.cds1"/>
    <property type="gene ID" value="Mp3g15690"/>
</dbReference>
<dbReference type="EMBL" id="KZ772676">
    <property type="protein sequence ID" value="PTQ48829.1"/>
    <property type="molecule type" value="Genomic_DNA"/>
</dbReference>
<reference evidence="2" key="1">
    <citation type="journal article" date="2017" name="Cell">
        <title>Insights into land plant evolution garnered from the Marchantia polymorpha genome.</title>
        <authorList>
            <person name="Bowman J.L."/>
            <person name="Kohchi T."/>
            <person name="Yamato K.T."/>
            <person name="Jenkins J."/>
            <person name="Shu S."/>
            <person name="Ishizaki K."/>
            <person name="Yamaoka S."/>
            <person name="Nishihama R."/>
            <person name="Nakamura Y."/>
            <person name="Berger F."/>
            <person name="Adam C."/>
            <person name="Aki S.S."/>
            <person name="Althoff F."/>
            <person name="Araki T."/>
            <person name="Arteaga-Vazquez M.A."/>
            <person name="Balasubrmanian S."/>
            <person name="Barry K."/>
            <person name="Bauer D."/>
            <person name="Boehm C.R."/>
            <person name="Briginshaw L."/>
            <person name="Caballero-Perez J."/>
            <person name="Catarino B."/>
            <person name="Chen F."/>
            <person name="Chiyoda S."/>
            <person name="Chovatia M."/>
            <person name="Davies K.M."/>
            <person name="Delmans M."/>
            <person name="Demura T."/>
            <person name="Dierschke T."/>
            <person name="Dolan L."/>
            <person name="Dorantes-Acosta A.E."/>
            <person name="Eklund D.M."/>
            <person name="Florent S.N."/>
            <person name="Flores-Sandoval E."/>
            <person name="Fujiyama A."/>
            <person name="Fukuzawa H."/>
            <person name="Galik B."/>
            <person name="Grimanelli D."/>
            <person name="Grimwood J."/>
            <person name="Grossniklaus U."/>
            <person name="Hamada T."/>
            <person name="Haseloff J."/>
            <person name="Hetherington A.J."/>
            <person name="Higo A."/>
            <person name="Hirakawa Y."/>
            <person name="Hundley H.N."/>
            <person name="Ikeda Y."/>
            <person name="Inoue K."/>
            <person name="Inoue S.I."/>
            <person name="Ishida S."/>
            <person name="Jia Q."/>
            <person name="Kakita M."/>
            <person name="Kanazawa T."/>
            <person name="Kawai Y."/>
            <person name="Kawashima T."/>
            <person name="Kennedy M."/>
            <person name="Kinose K."/>
            <person name="Kinoshita T."/>
            <person name="Kohara Y."/>
            <person name="Koide E."/>
            <person name="Komatsu K."/>
            <person name="Kopischke S."/>
            <person name="Kubo M."/>
            <person name="Kyozuka J."/>
            <person name="Lagercrantz U."/>
            <person name="Lin S.S."/>
            <person name="Lindquist E."/>
            <person name="Lipzen A.M."/>
            <person name="Lu C.W."/>
            <person name="De Luna E."/>
            <person name="Martienssen R.A."/>
            <person name="Minamino N."/>
            <person name="Mizutani M."/>
            <person name="Mizutani M."/>
            <person name="Mochizuki N."/>
            <person name="Monte I."/>
            <person name="Mosher R."/>
            <person name="Nagasaki H."/>
            <person name="Nakagami H."/>
            <person name="Naramoto S."/>
            <person name="Nishitani K."/>
            <person name="Ohtani M."/>
            <person name="Okamoto T."/>
            <person name="Okumura M."/>
            <person name="Phillips J."/>
            <person name="Pollak B."/>
            <person name="Reinders A."/>
            <person name="Rovekamp M."/>
            <person name="Sano R."/>
            <person name="Sawa S."/>
            <person name="Schmid M.W."/>
            <person name="Shirakawa M."/>
            <person name="Solano R."/>
            <person name="Spunde A."/>
            <person name="Suetsugu N."/>
            <person name="Sugano S."/>
            <person name="Sugiyama A."/>
            <person name="Sun R."/>
            <person name="Suzuki Y."/>
            <person name="Takenaka M."/>
            <person name="Takezawa D."/>
            <person name="Tomogane H."/>
            <person name="Tsuzuki M."/>
            <person name="Ueda T."/>
            <person name="Umeda M."/>
            <person name="Ward J.M."/>
            <person name="Watanabe Y."/>
            <person name="Yazaki K."/>
            <person name="Yokoyama R."/>
            <person name="Yoshitake Y."/>
            <person name="Yotsui I."/>
            <person name="Zachgo S."/>
            <person name="Schmutz J."/>
        </authorList>
    </citation>
    <scope>NUCLEOTIDE SEQUENCE [LARGE SCALE GENOMIC DNA]</scope>
    <source>
        <strain evidence="2">Tak-1</strain>
    </source>
</reference>
<name>A0A2R6XRW9_MARPO</name>
<protein>
    <submittedName>
        <fullName evidence="1">Uncharacterized protein</fullName>
    </submittedName>
</protein>
<accession>A0A2R6XRW9</accession>
<gene>
    <name evidence="1" type="ORF">MARPO_0004s0103</name>
</gene>
<evidence type="ECO:0000313" key="2">
    <source>
        <dbReference type="Proteomes" id="UP000244005"/>
    </source>
</evidence>
<evidence type="ECO:0000313" key="1">
    <source>
        <dbReference type="EMBL" id="PTQ48829.1"/>
    </source>
</evidence>
<proteinExistence type="predicted"/>
<dbReference type="AlphaFoldDB" id="A0A2R6XRW9"/>
<keyword evidence="2" id="KW-1185">Reference proteome</keyword>
<dbReference type="Proteomes" id="UP000244005">
    <property type="component" value="Unassembled WGS sequence"/>
</dbReference>
<organism evidence="1 2">
    <name type="scientific">Marchantia polymorpha</name>
    <name type="common">Common liverwort</name>
    <name type="synonym">Marchantia aquatica</name>
    <dbReference type="NCBI Taxonomy" id="3197"/>
    <lineage>
        <taxon>Eukaryota</taxon>
        <taxon>Viridiplantae</taxon>
        <taxon>Streptophyta</taxon>
        <taxon>Embryophyta</taxon>
        <taxon>Marchantiophyta</taxon>
        <taxon>Marchantiopsida</taxon>
        <taxon>Marchantiidae</taxon>
        <taxon>Marchantiales</taxon>
        <taxon>Marchantiaceae</taxon>
        <taxon>Marchantia</taxon>
    </lineage>
</organism>
<sequence>MQIMLPGWNCRDALGRVKCLSAPCPGRETVSRSDSRLSGARDRADTELLLRENGSWELIVVLDSHKLLLVLMERWEGEPEGREMRAKAVHERTSVGCL</sequence>